<dbReference type="Pfam" id="PF00583">
    <property type="entry name" value="Acetyltransf_1"/>
    <property type="match status" value="1"/>
</dbReference>
<dbReference type="InterPro" id="IPR000182">
    <property type="entry name" value="GNAT_dom"/>
</dbReference>
<dbReference type="InterPro" id="IPR050832">
    <property type="entry name" value="Bact_Acetyltransf"/>
</dbReference>
<evidence type="ECO:0000256" key="1">
    <source>
        <dbReference type="ARBA" id="ARBA00022679"/>
    </source>
</evidence>
<dbReference type="PROSITE" id="PS51186">
    <property type="entry name" value="GNAT"/>
    <property type="match status" value="1"/>
</dbReference>
<feature type="domain" description="N-acetyltransferase" evidence="3">
    <location>
        <begin position="2"/>
        <end position="158"/>
    </location>
</feature>
<keyword evidence="1" id="KW-0808">Transferase</keyword>
<dbReference type="PANTHER" id="PTHR43877">
    <property type="entry name" value="AMINOALKYLPHOSPHONATE N-ACETYLTRANSFERASE-RELATED-RELATED"/>
    <property type="match status" value="1"/>
</dbReference>
<evidence type="ECO:0000313" key="4">
    <source>
        <dbReference type="EMBL" id="NMH65874.1"/>
    </source>
</evidence>
<evidence type="ECO:0000313" key="5">
    <source>
        <dbReference type="Proteomes" id="UP000737113"/>
    </source>
</evidence>
<evidence type="ECO:0000259" key="3">
    <source>
        <dbReference type="PROSITE" id="PS51186"/>
    </source>
</evidence>
<dbReference type="AlphaFoldDB" id="A0A972JL69"/>
<sequence length="171" mass="18865">MISIRKATIQDAQRCWDIRNGAILAGCEGFYAAKDLAIWTRGSLTPQFTRVVAEDFYVAELEGNVVATAMLDLPHAQLEALFVAPGYMGLGVGKRLLAFMEHRAWSLGLTRLRLESTLNAAAFYRRRGYGGDGMEEASVYRSPRGIVLDCVVMHKELKPDSCSGPAPEPER</sequence>
<dbReference type="Gene3D" id="3.40.630.30">
    <property type="match status" value="1"/>
</dbReference>
<name>A0A972JL69_9GAMM</name>
<dbReference type="Proteomes" id="UP000737113">
    <property type="component" value="Unassembled WGS sequence"/>
</dbReference>
<keyword evidence="2" id="KW-0012">Acyltransferase</keyword>
<keyword evidence="5" id="KW-1185">Reference proteome</keyword>
<accession>A0A972JL69</accession>
<evidence type="ECO:0000256" key="2">
    <source>
        <dbReference type="ARBA" id="ARBA00023315"/>
    </source>
</evidence>
<proteinExistence type="predicted"/>
<dbReference type="SUPFAM" id="SSF55729">
    <property type="entry name" value="Acyl-CoA N-acyltransferases (Nat)"/>
    <property type="match status" value="1"/>
</dbReference>
<dbReference type="GO" id="GO:0016747">
    <property type="term" value="F:acyltransferase activity, transferring groups other than amino-acyl groups"/>
    <property type="evidence" value="ECO:0007669"/>
    <property type="project" value="InterPro"/>
</dbReference>
<gene>
    <name evidence="4" type="ORF">HC757_11960</name>
</gene>
<reference evidence="4" key="1">
    <citation type="submission" date="2020-04" db="EMBL/GenBank/DDBJ databases">
        <title>Description of Shewanella salipaludis sp. nov., isolated from a salt marsh.</title>
        <authorList>
            <person name="Park S."/>
            <person name="Yoon J.-H."/>
        </authorList>
    </citation>
    <scope>NUCLEOTIDE SEQUENCE</scope>
    <source>
        <strain evidence="4">SHSM-M6</strain>
    </source>
</reference>
<dbReference type="PANTHER" id="PTHR43877:SF2">
    <property type="entry name" value="AMINOALKYLPHOSPHONATE N-ACETYLTRANSFERASE-RELATED"/>
    <property type="match status" value="1"/>
</dbReference>
<dbReference type="RefSeq" id="WP_169564607.1">
    <property type="nucleotide sequence ID" value="NZ_JAAXYH010000008.1"/>
</dbReference>
<dbReference type="CDD" id="cd04301">
    <property type="entry name" value="NAT_SF"/>
    <property type="match status" value="1"/>
</dbReference>
<comment type="caution">
    <text evidence="4">The sequence shown here is derived from an EMBL/GenBank/DDBJ whole genome shotgun (WGS) entry which is preliminary data.</text>
</comment>
<dbReference type="EMBL" id="JAAXYH010000008">
    <property type="protein sequence ID" value="NMH65874.1"/>
    <property type="molecule type" value="Genomic_DNA"/>
</dbReference>
<organism evidence="4 5">
    <name type="scientific">Shewanella salipaludis</name>
    <dbReference type="NCBI Taxonomy" id="2723052"/>
    <lineage>
        <taxon>Bacteria</taxon>
        <taxon>Pseudomonadati</taxon>
        <taxon>Pseudomonadota</taxon>
        <taxon>Gammaproteobacteria</taxon>
        <taxon>Alteromonadales</taxon>
        <taxon>Shewanellaceae</taxon>
        <taxon>Shewanella</taxon>
    </lineage>
</organism>
<protein>
    <submittedName>
        <fullName evidence="4">GNAT family N-acetyltransferase</fullName>
    </submittedName>
</protein>
<dbReference type="InterPro" id="IPR016181">
    <property type="entry name" value="Acyl_CoA_acyltransferase"/>
</dbReference>